<reference evidence="2" key="1">
    <citation type="journal article" date="2021" name="PeerJ">
        <title>Extensive microbial diversity within the chicken gut microbiome revealed by metagenomics and culture.</title>
        <authorList>
            <person name="Gilroy R."/>
            <person name="Ravi A."/>
            <person name="Getino M."/>
            <person name="Pursley I."/>
            <person name="Horton D.L."/>
            <person name="Alikhan N.F."/>
            <person name="Baker D."/>
            <person name="Gharbi K."/>
            <person name="Hall N."/>
            <person name="Watson M."/>
            <person name="Adriaenssens E.M."/>
            <person name="Foster-Nyarko E."/>
            <person name="Jarju S."/>
            <person name="Secka A."/>
            <person name="Antonio M."/>
            <person name="Oren A."/>
            <person name="Chaudhuri R.R."/>
            <person name="La Ragione R."/>
            <person name="Hildebrand F."/>
            <person name="Pallen M.J."/>
        </authorList>
    </citation>
    <scope>NUCLEOTIDE SEQUENCE</scope>
    <source>
        <strain evidence="2">742</strain>
    </source>
</reference>
<proteinExistence type="predicted"/>
<name>A0A9E2KJU0_9FIRM</name>
<dbReference type="AlphaFoldDB" id="A0A9E2KJU0"/>
<protein>
    <submittedName>
        <fullName evidence="2">Uncharacterized protein</fullName>
    </submittedName>
</protein>
<gene>
    <name evidence="2" type="ORF">H9864_02205</name>
</gene>
<keyword evidence="1" id="KW-0472">Membrane</keyword>
<reference evidence="2" key="2">
    <citation type="submission" date="2021-04" db="EMBL/GenBank/DDBJ databases">
        <authorList>
            <person name="Gilroy R."/>
        </authorList>
    </citation>
    <scope>NUCLEOTIDE SEQUENCE</scope>
    <source>
        <strain evidence="2">742</strain>
    </source>
</reference>
<dbReference type="EMBL" id="JAHLFH010000040">
    <property type="protein sequence ID" value="MBU3819177.1"/>
    <property type="molecule type" value="Genomic_DNA"/>
</dbReference>
<evidence type="ECO:0000313" key="3">
    <source>
        <dbReference type="Proteomes" id="UP000824178"/>
    </source>
</evidence>
<keyword evidence="1" id="KW-1133">Transmembrane helix</keyword>
<sequence length="110" mass="11567">MTMRFPSSYNVVTEEEMTYTTGGGAVDTITTVATVVGACVMAASYIWGITQTRSWLAQNGKGNVFTILGKATDDLIADMSVSASNAARDAVAAVSMVALWPLSLVLMIIP</sequence>
<organism evidence="2 3">
    <name type="scientific">Candidatus Faecalibacterium intestinavium</name>
    <dbReference type="NCBI Taxonomy" id="2838580"/>
    <lineage>
        <taxon>Bacteria</taxon>
        <taxon>Bacillati</taxon>
        <taxon>Bacillota</taxon>
        <taxon>Clostridia</taxon>
        <taxon>Eubacteriales</taxon>
        <taxon>Oscillospiraceae</taxon>
        <taxon>Faecalibacterium</taxon>
    </lineage>
</organism>
<accession>A0A9E2KJU0</accession>
<dbReference type="Proteomes" id="UP000824178">
    <property type="component" value="Unassembled WGS sequence"/>
</dbReference>
<comment type="caution">
    <text evidence="2">The sequence shown here is derived from an EMBL/GenBank/DDBJ whole genome shotgun (WGS) entry which is preliminary data.</text>
</comment>
<keyword evidence="1" id="KW-0812">Transmembrane</keyword>
<evidence type="ECO:0000256" key="1">
    <source>
        <dbReference type="SAM" id="Phobius"/>
    </source>
</evidence>
<feature type="transmembrane region" description="Helical" evidence="1">
    <location>
        <begin position="90"/>
        <end position="109"/>
    </location>
</feature>
<evidence type="ECO:0000313" key="2">
    <source>
        <dbReference type="EMBL" id="MBU3819177.1"/>
    </source>
</evidence>